<feature type="transmembrane region" description="Helical" evidence="9">
    <location>
        <begin position="395"/>
        <end position="419"/>
    </location>
</feature>
<dbReference type="InterPro" id="IPR000719">
    <property type="entry name" value="Prot_kinase_dom"/>
</dbReference>
<dbReference type="PROSITE" id="PS50011">
    <property type="entry name" value="PROTEIN_KINASE_DOM"/>
    <property type="match status" value="1"/>
</dbReference>
<gene>
    <name evidence="11" type="ORF">GCM10009846_04550</name>
</gene>
<dbReference type="InterPro" id="IPR008271">
    <property type="entry name" value="Ser/Thr_kinase_AS"/>
</dbReference>
<evidence type="ECO:0000313" key="12">
    <source>
        <dbReference type="Proteomes" id="UP001501599"/>
    </source>
</evidence>
<evidence type="ECO:0000256" key="6">
    <source>
        <dbReference type="ARBA" id="ARBA00022840"/>
    </source>
</evidence>
<feature type="region of interest" description="Disordered" evidence="8">
    <location>
        <begin position="310"/>
        <end position="334"/>
    </location>
</feature>
<keyword evidence="5" id="KW-0418">Kinase</keyword>
<organism evidence="11 12">
    <name type="scientific">Agrococcus versicolor</name>
    <dbReference type="NCBI Taxonomy" id="501482"/>
    <lineage>
        <taxon>Bacteria</taxon>
        <taxon>Bacillati</taxon>
        <taxon>Actinomycetota</taxon>
        <taxon>Actinomycetes</taxon>
        <taxon>Micrococcales</taxon>
        <taxon>Microbacteriaceae</taxon>
        <taxon>Agrococcus</taxon>
    </lineage>
</organism>
<evidence type="ECO:0000256" key="7">
    <source>
        <dbReference type="PROSITE-ProRule" id="PRU10141"/>
    </source>
</evidence>
<evidence type="ECO:0000256" key="8">
    <source>
        <dbReference type="SAM" id="MobiDB-lite"/>
    </source>
</evidence>
<sequence>MSPRRAPSQPPVLPGYEHRRLLGSGGFADVFLYEQVLPSRPVAVKVLLTEAVDRDVVEHFRQEANVMAQLSSHPSIVTIYGAAVSDDGRPYLVMEYCPRPNLGVRYRSDRFSVSEVLALGVQIAGAVETAHRAGVLHRDIKPANILVTAYNRPALTDFGIATTTGEADVAAGMSIPWSPPEAFAEPAWSGRESDVFSLGSTLYTLLAGRSPFELPGGSNTSLDVISRIERGEVAPLARSDVPASLEALLRSSMETDPRRRFSSAQALGRALQQVEAEMSLSVTQMDVLDDSLPVDAVDDEDGGATRIRGVVEIDPHVDDPPRLATSAPAPPPPTYAAAMVSEATVLRPSQQPAAAPGPPIPRPGELPVAADPESPWGAASAQAQATRRKRSRTPLVAAIAAGVVLVAVVGIGIVVSIGADPQATQPSSTPTIAPPDATAPSPPIAMAGAAEGDQVRFTWTNPSAQDGDEFAIRSEPSDGDPIIQTIQEAEILLPADPDGRTCVSVAVQRANGLQSTYREVCLDG</sequence>
<accession>A0ABP5MA16</accession>
<dbReference type="SMART" id="SM00220">
    <property type="entry name" value="S_TKc"/>
    <property type="match status" value="1"/>
</dbReference>
<keyword evidence="3" id="KW-0808">Transferase</keyword>
<protein>
    <recommendedName>
        <fullName evidence="1">non-specific serine/threonine protein kinase</fullName>
        <ecNumber evidence="1">2.7.11.1</ecNumber>
    </recommendedName>
</protein>
<dbReference type="PROSITE" id="PS00108">
    <property type="entry name" value="PROTEIN_KINASE_ST"/>
    <property type="match status" value="1"/>
</dbReference>
<dbReference type="EMBL" id="BAAAQT010000004">
    <property type="protein sequence ID" value="GAA2171277.1"/>
    <property type="molecule type" value="Genomic_DNA"/>
</dbReference>
<dbReference type="RefSeq" id="WP_344339883.1">
    <property type="nucleotide sequence ID" value="NZ_BAAAQT010000004.1"/>
</dbReference>
<dbReference type="CDD" id="cd14014">
    <property type="entry name" value="STKc_PknB_like"/>
    <property type="match status" value="1"/>
</dbReference>
<dbReference type="Gene3D" id="1.10.510.10">
    <property type="entry name" value="Transferase(Phosphotransferase) domain 1"/>
    <property type="match status" value="1"/>
</dbReference>
<dbReference type="SUPFAM" id="SSF56112">
    <property type="entry name" value="Protein kinase-like (PK-like)"/>
    <property type="match status" value="1"/>
</dbReference>
<feature type="compositionally biased region" description="Basic and acidic residues" evidence="8">
    <location>
        <begin position="310"/>
        <end position="321"/>
    </location>
</feature>
<evidence type="ECO:0000256" key="5">
    <source>
        <dbReference type="ARBA" id="ARBA00022777"/>
    </source>
</evidence>
<feature type="compositionally biased region" description="Low complexity" evidence="8">
    <location>
        <begin position="426"/>
        <end position="439"/>
    </location>
</feature>
<evidence type="ECO:0000256" key="2">
    <source>
        <dbReference type="ARBA" id="ARBA00022527"/>
    </source>
</evidence>
<evidence type="ECO:0000256" key="4">
    <source>
        <dbReference type="ARBA" id="ARBA00022741"/>
    </source>
</evidence>
<feature type="region of interest" description="Disordered" evidence="8">
    <location>
        <begin position="420"/>
        <end position="439"/>
    </location>
</feature>
<dbReference type="InterPro" id="IPR011009">
    <property type="entry name" value="Kinase-like_dom_sf"/>
</dbReference>
<feature type="region of interest" description="Disordered" evidence="8">
    <location>
        <begin position="347"/>
        <end position="391"/>
    </location>
</feature>
<reference evidence="12" key="1">
    <citation type="journal article" date="2019" name="Int. J. Syst. Evol. Microbiol.">
        <title>The Global Catalogue of Microorganisms (GCM) 10K type strain sequencing project: providing services to taxonomists for standard genome sequencing and annotation.</title>
        <authorList>
            <consortium name="The Broad Institute Genomics Platform"/>
            <consortium name="The Broad Institute Genome Sequencing Center for Infectious Disease"/>
            <person name="Wu L."/>
            <person name="Ma J."/>
        </authorList>
    </citation>
    <scope>NUCLEOTIDE SEQUENCE [LARGE SCALE GENOMIC DNA]</scope>
    <source>
        <strain evidence="12">JCM 16026</strain>
    </source>
</reference>
<evidence type="ECO:0000256" key="3">
    <source>
        <dbReference type="ARBA" id="ARBA00022679"/>
    </source>
</evidence>
<dbReference type="Proteomes" id="UP001501599">
    <property type="component" value="Unassembled WGS sequence"/>
</dbReference>
<keyword evidence="4 7" id="KW-0547">Nucleotide-binding</keyword>
<dbReference type="EC" id="2.7.11.1" evidence="1"/>
<keyword evidence="6 7" id="KW-0067">ATP-binding</keyword>
<keyword evidence="12" id="KW-1185">Reference proteome</keyword>
<keyword evidence="9" id="KW-0812">Transmembrane</keyword>
<dbReference type="PROSITE" id="PS00107">
    <property type="entry name" value="PROTEIN_KINASE_ATP"/>
    <property type="match status" value="1"/>
</dbReference>
<evidence type="ECO:0000256" key="9">
    <source>
        <dbReference type="SAM" id="Phobius"/>
    </source>
</evidence>
<dbReference type="InterPro" id="IPR017441">
    <property type="entry name" value="Protein_kinase_ATP_BS"/>
</dbReference>
<proteinExistence type="predicted"/>
<feature type="compositionally biased region" description="Pro residues" evidence="8">
    <location>
        <begin position="355"/>
        <end position="364"/>
    </location>
</feature>
<evidence type="ECO:0000256" key="1">
    <source>
        <dbReference type="ARBA" id="ARBA00012513"/>
    </source>
</evidence>
<feature type="domain" description="Protein kinase" evidence="10">
    <location>
        <begin position="16"/>
        <end position="272"/>
    </location>
</feature>
<dbReference type="PANTHER" id="PTHR43289">
    <property type="entry name" value="MITOGEN-ACTIVATED PROTEIN KINASE KINASE KINASE 20-RELATED"/>
    <property type="match status" value="1"/>
</dbReference>
<keyword evidence="2" id="KW-0723">Serine/threonine-protein kinase</keyword>
<dbReference type="PANTHER" id="PTHR43289:SF6">
    <property type="entry name" value="SERINE_THREONINE-PROTEIN KINASE NEKL-3"/>
    <property type="match status" value="1"/>
</dbReference>
<comment type="caution">
    <text evidence="11">The sequence shown here is derived from an EMBL/GenBank/DDBJ whole genome shotgun (WGS) entry which is preliminary data.</text>
</comment>
<evidence type="ECO:0000259" key="10">
    <source>
        <dbReference type="PROSITE" id="PS50011"/>
    </source>
</evidence>
<evidence type="ECO:0000313" key="11">
    <source>
        <dbReference type="EMBL" id="GAA2171277.1"/>
    </source>
</evidence>
<feature type="binding site" evidence="7">
    <location>
        <position position="45"/>
    </location>
    <ligand>
        <name>ATP</name>
        <dbReference type="ChEBI" id="CHEBI:30616"/>
    </ligand>
</feature>
<keyword evidence="9" id="KW-1133">Transmembrane helix</keyword>
<name>A0ABP5MA16_9MICO</name>
<keyword evidence="9" id="KW-0472">Membrane</keyword>
<dbReference type="Pfam" id="PF00069">
    <property type="entry name" value="Pkinase"/>
    <property type="match status" value="1"/>
</dbReference>